<organism evidence="2">
    <name type="scientific">Menopon gallinae</name>
    <name type="common">poultry shaft louse</name>
    <dbReference type="NCBI Taxonomy" id="328185"/>
    <lineage>
        <taxon>Eukaryota</taxon>
        <taxon>Metazoa</taxon>
        <taxon>Ecdysozoa</taxon>
        <taxon>Arthropoda</taxon>
        <taxon>Hexapoda</taxon>
        <taxon>Insecta</taxon>
        <taxon>Pterygota</taxon>
        <taxon>Neoptera</taxon>
        <taxon>Paraneoptera</taxon>
        <taxon>Psocodea</taxon>
        <taxon>Troctomorpha</taxon>
        <taxon>Phthiraptera</taxon>
        <taxon>Amblycera</taxon>
        <taxon>Menoponidae</taxon>
        <taxon>Menopon</taxon>
    </lineage>
</organism>
<feature type="compositionally biased region" description="Low complexity" evidence="1">
    <location>
        <begin position="25"/>
        <end position="45"/>
    </location>
</feature>
<dbReference type="AlphaFoldDB" id="A0AAW2I268"/>
<sequence length="142" mass="15268">MFTGLRLRDGSDAPPGRKVKGGVRGAVSQAGAAGSPAAAGRPAGGRPRREGRETRAGGGPSAVLLQLLRRRLPLRRQQAAEGGPGGVHRQGQLQPHRPGRRPEDRQLLRRSRQRIQRCRPQDPPGAGEASRMKSFVRVIVDN</sequence>
<feature type="compositionally biased region" description="Basic and acidic residues" evidence="1">
    <location>
        <begin position="1"/>
        <end position="11"/>
    </location>
</feature>
<accession>A0AAW2I268</accession>
<dbReference type="EMBL" id="JARGDH010000002">
    <property type="protein sequence ID" value="KAL0275818.1"/>
    <property type="molecule type" value="Genomic_DNA"/>
</dbReference>
<feature type="region of interest" description="Disordered" evidence="1">
    <location>
        <begin position="1"/>
        <end position="134"/>
    </location>
</feature>
<proteinExistence type="predicted"/>
<feature type="compositionally biased region" description="Basic residues" evidence="1">
    <location>
        <begin position="108"/>
        <end position="117"/>
    </location>
</feature>
<gene>
    <name evidence="2" type="ORF">PYX00_003556</name>
</gene>
<reference evidence="2" key="1">
    <citation type="journal article" date="2024" name="Gigascience">
        <title>Chromosome-level genome of the poultry shaft louse Menopon gallinae provides insight into the host-switching and adaptive evolution of parasitic lice.</title>
        <authorList>
            <person name="Xu Y."/>
            <person name="Ma L."/>
            <person name="Liu S."/>
            <person name="Liang Y."/>
            <person name="Liu Q."/>
            <person name="He Z."/>
            <person name="Tian L."/>
            <person name="Duan Y."/>
            <person name="Cai W."/>
            <person name="Li H."/>
            <person name="Song F."/>
        </authorList>
    </citation>
    <scope>NUCLEOTIDE SEQUENCE</scope>
    <source>
        <strain evidence="2">Cailab_2023a</strain>
    </source>
</reference>
<evidence type="ECO:0000313" key="2">
    <source>
        <dbReference type="EMBL" id="KAL0275818.1"/>
    </source>
</evidence>
<name>A0AAW2I268_9NEOP</name>
<protein>
    <submittedName>
        <fullName evidence="2">Uncharacterized protein</fullName>
    </submittedName>
</protein>
<comment type="caution">
    <text evidence="2">The sequence shown here is derived from an EMBL/GenBank/DDBJ whole genome shotgun (WGS) entry which is preliminary data.</text>
</comment>
<evidence type="ECO:0000256" key="1">
    <source>
        <dbReference type="SAM" id="MobiDB-lite"/>
    </source>
</evidence>